<evidence type="ECO:0000313" key="2">
    <source>
        <dbReference type="EMBL" id="CDL11787.1"/>
    </source>
</evidence>
<evidence type="ECO:0000313" key="3">
    <source>
        <dbReference type="Proteomes" id="UP000019183"/>
    </source>
</evidence>
<evidence type="ECO:0000256" key="1">
    <source>
        <dbReference type="SAM" id="MobiDB-lite"/>
    </source>
</evidence>
<protein>
    <submittedName>
        <fullName evidence="2">Carboxymethylenebutenolidase</fullName>
        <ecNumber evidence="2">3.1.1.45</ecNumber>
    </submittedName>
</protein>
<feature type="compositionally biased region" description="Low complexity" evidence="1">
    <location>
        <begin position="10"/>
        <end position="22"/>
    </location>
</feature>
<keyword evidence="2" id="KW-0378">Hydrolase</keyword>
<comment type="caution">
    <text evidence="2">The sequence shown here is derived from an EMBL/GenBank/DDBJ whole genome shotgun (WGS) entry which is preliminary data.</text>
</comment>
<feature type="region of interest" description="Disordered" evidence="1">
    <location>
        <begin position="1"/>
        <end position="69"/>
    </location>
</feature>
<accession>W1DSK5</accession>
<proteinExistence type="predicted"/>
<dbReference type="EMBL" id="CBWK010000712">
    <property type="protein sequence ID" value="CDL11787.1"/>
    <property type="molecule type" value="Genomic_DNA"/>
</dbReference>
<reference evidence="2" key="1">
    <citation type="submission" date="2013-10" db="EMBL/GenBank/DDBJ databases">
        <title>Antibiotic resistance diversity of beta-lactamase producers in the General Hospital Vienna.</title>
        <authorList>
            <person name="Barisic I."/>
            <person name="Mitteregger D."/>
            <person name="Hirschl A.M."/>
            <person name="Noehammer C."/>
            <person name="Wiesinger-Mayr H."/>
        </authorList>
    </citation>
    <scope>NUCLEOTIDE SEQUENCE [LARGE SCALE GENOMIC DNA]</scope>
    <source>
        <strain evidence="2">IS43</strain>
    </source>
</reference>
<dbReference type="Proteomes" id="UP000019183">
    <property type="component" value="Unassembled WGS sequence"/>
</dbReference>
<dbReference type="GO" id="GO:0008806">
    <property type="term" value="F:carboxymethylenebutenolidase activity"/>
    <property type="evidence" value="ECO:0007669"/>
    <property type="project" value="UniProtKB-EC"/>
</dbReference>
<name>W1DSK5_KLEPN</name>
<dbReference type="AlphaFoldDB" id="W1DSK5"/>
<organism evidence="2 3">
    <name type="scientific">Klebsiella pneumoniae IS43</name>
    <dbReference type="NCBI Taxonomy" id="1432552"/>
    <lineage>
        <taxon>Bacteria</taxon>
        <taxon>Pseudomonadati</taxon>
        <taxon>Pseudomonadota</taxon>
        <taxon>Gammaproteobacteria</taxon>
        <taxon>Enterobacterales</taxon>
        <taxon>Enterobacteriaceae</taxon>
        <taxon>Klebsiella/Raoultella group</taxon>
        <taxon>Klebsiella</taxon>
        <taxon>Klebsiella pneumoniae complex</taxon>
    </lineage>
</organism>
<sequence>MTTTKQPGFAPAASPHAATAVHTPEEHIIAGETSIPSQGENMPAYHARPKKCRRSAADRYRGTGNFRRA</sequence>
<dbReference type="EC" id="3.1.1.45" evidence="2"/>
<keyword evidence="3" id="KW-1185">Reference proteome</keyword>